<dbReference type="Gene3D" id="1.20.120.550">
    <property type="entry name" value="Membrane associated eicosanoid/glutathione metabolism-like domain"/>
    <property type="match status" value="1"/>
</dbReference>
<protein>
    <submittedName>
        <fullName evidence="2">Uncharacterized protein</fullName>
    </submittedName>
</protein>
<keyword evidence="1" id="KW-1133">Transmembrane helix</keyword>
<dbReference type="InterPro" id="IPR023352">
    <property type="entry name" value="MAPEG-like_dom_sf"/>
</dbReference>
<evidence type="ECO:0000256" key="1">
    <source>
        <dbReference type="SAM" id="Phobius"/>
    </source>
</evidence>
<dbReference type="Proteomes" id="UP000256379">
    <property type="component" value="Unassembled WGS sequence"/>
</dbReference>
<feature type="transmembrane region" description="Helical" evidence="1">
    <location>
        <begin position="120"/>
        <end position="146"/>
    </location>
</feature>
<feature type="transmembrane region" description="Helical" evidence="1">
    <location>
        <begin position="45"/>
        <end position="63"/>
    </location>
</feature>
<dbReference type="EMBL" id="NXLQ01000093">
    <property type="protein sequence ID" value="RDU60370.1"/>
    <property type="molecule type" value="Genomic_DNA"/>
</dbReference>
<evidence type="ECO:0000313" key="3">
    <source>
        <dbReference type="Proteomes" id="UP000256379"/>
    </source>
</evidence>
<comment type="caution">
    <text evidence="2">The sequence shown here is derived from an EMBL/GenBank/DDBJ whole genome shotgun (WGS) entry which is preliminary data.</text>
</comment>
<dbReference type="SUPFAM" id="SSF161084">
    <property type="entry name" value="MAPEG domain-like"/>
    <property type="match status" value="1"/>
</dbReference>
<keyword evidence="1" id="KW-0472">Membrane</keyword>
<keyword evidence="3" id="KW-1185">Reference proteome</keyword>
<gene>
    <name evidence="2" type="ORF">CQA53_10965</name>
</gene>
<feature type="transmembrane region" description="Helical" evidence="1">
    <location>
        <begin position="69"/>
        <end position="99"/>
    </location>
</feature>
<name>A0A3D8I5C9_9HELI</name>
<proteinExistence type="predicted"/>
<dbReference type="AlphaFoldDB" id="A0A3D8I5C9"/>
<keyword evidence="1" id="KW-0812">Transmembrane</keyword>
<sequence length="149" mass="17784">MNEFGTYRIEFVIFPIIVSIIMFIYAVKQRGFLAFTLTDSYWKSFLLASFISPIIVYCVILILDNQLEYIIMWLFLCIIFSLLFSVIYSAICYMIFFILKKRFHISYNNKNVKKIYIINFIFISLICVLYLSIFQKNILLVFLYILSVC</sequence>
<accession>A0A3D8I5C9</accession>
<reference evidence="2 3" key="1">
    <citation type="submission" date="2018-04" db="EMBL/GenBank/DDBJ databases">
        <title>Novel Campyloabacter and Helicobacter Species and Strains.</title>
        <authorList>
            <person name="Mannion A.J."/>
            <person name="Shen Z."/>
            <person name="Fox J.G."/>
        </authorList>
    </citation>
    <scope>NUCLEOTIDE SEQUENCE [LARGE SCALE GENOMIC DNA]</scope>
    <source>
        <strain evidence="2 3">MIT 17-337</strain>
    </source>
</reference>
<evidence type="ECO:0000313" key="2">
    <source>
        <dbReference type="EMBL" id="RDU60370.1"/>
    </source>
</evidence>
<feature type="transmembrane region" description="Helical" evidence="1">
    <location>
        <begin position="6"/>
        <end position="25"/>
    </location>
</feature>
<organism evidence="2 3">
    <name type="scientific">Helicobacter didelphidarum</name>
    <dbReference type="NCBI Taxonomy" id="2040648"/>
    <lineage>
        <taxon>Bacteria</taxon>
        <taxon>Pseudomonadati</taxon>
        <taxon>Campylobacterota</taxon>
        <taxon>Epsilonproteobacteria</taxon>
        <taxon>Campylobacterales</taxon>
        <taxon>Helicobacteraceae</taxon>
        <taxon>Helicobacter</taxon>
    </lineage>
</organism>